<gene>
    <name evidence="14" type="ORF">DD924_09855</name>
</gene>
<keyword evidence="4" id="KW-0808">Transferase</keyword>
<keyword evidence="12" id="KW-0804">Transcription</keyword>
<name>A0A317Z9L3_STAPS</name>
<dbReference type="Proteomes" id="UP000246351">
    <property type="component" value="Unassembled WGS sequence"/>
</dbReference>
<feature type="domain" description="Zinc finger CHC2-type" evidence="13">
    <location>
        <begin position="30"/>
        <end position="84"/>
    </location>
</feature>
<feature type="non-terminal residue" evidence="14">
    <location>
        <position position="132"/>
    </location>
</feature>
<keyword evidence="11" id="KW-0238">DNA-binding</keyword>
<accession>A0A317Z9L3</accession>
<evidence type="ECO:0000256" key="12">
    <source>
        <dbReference type="ARBA" id="ARBA00023163"/>
    </source>
</evidence>
<evidence type="ECO:0000256" key="11">
    <source>
        <dbReference type="ARBA" id="ARBA00023125"/>
    </source>
</evidence>
<dbReference type="SMART" id="SM00400">
    <property type="entry name" value="ZnF_CHCC"/>
    <property type="match status" value="1"/>
</dbReference>
<evidence type="ECO:0000313" key="14">
    <source>
        <dbReference type="EMBL" id="PWZ98124.1"/>
    </source>
</evidence>
<proteinExistence type="predicted"/>
<dbReference type="GO" id="GO:0003677">
    <property type="term" value="F:DNA binding"/>
    <property type="evidence" value="ECO:0007669"/>
    <property type="project" value="UniProtKB-KW"/>
</dbReference>
<dbReference type="GO" id="GO:0008270">
    <property type="term" value="F:zinc ion binding"/>
    <property type="evidence" value="ECO:0007669"/>
    <property type="project" value="UniProtKB-KW"/>
</dbReference>
<evidence type="ECO:0000256" key="9">
    <source>
        <dbReference type="ARBA" id="ARBA00022833"/>
    </source>
</evidence>
<dbReference type="FunFam" id="3.90.580.10:FF:000001">
    <property type="entry name" value="DNA primase"/>
    <property type="match status" value="1"/>
</dbReference>
<evidence type="ECO:0000256" key="1">
    <source>
        <dbReference type="ARBA" id="ARBA00001947"/>
    </source>
</evidence>
<dbReference type="PANTHER" id="PTHR30313:SF2">
    <property type="entry name" value="DNA PRIMASE"/>
    <property type="match status" value="1"/>
</dbReference>
<dbReference type="AlphaFoldDB" id="A0A317Z9L3"/>
<sequence length="132" mass="15398">QNTIEEIKQQSDILDIVSEYVKLEKRGRNYIGLCPFHDEKTPSFTVSEDKQICHCFGCKKGGNVFQFIQEIENISFTEAVQHLGERVNIKVDIEETNDDMHIASDDLKMIQMHEEILSYYHYLLKKTVEGEQ</sequence>
<keyword evidence="2" id="KW-0240">DNA-directed RNA polymerase</keyword>
<dbReference type="SUPFAM" id="SSF57783">
    <property type="entry name" value="Zinc beta-ribbon"/>
    <property type="match status" value="1"/>
</dbReference>
<reference evidence="14 15" key="1">
    <citation type="journal article" date="2018" name="Vet. Microbiol.">
        <title>Clonal diversity and geographic distribution of methicillin-resistant Staphylococcus pseudintermedius from Australian animals: Discovery of novel sequence types.</title>
        <authorList>
            <person name="Worthing K.A."/>
            <person name="Abraham S."/>
            <person name="Coombs G.W."/>
            <person name="Pang S."/>
            <person name="Saputra S."/>
            <person name="Jordan D."/>
            <person name="Trott D.J."/>
            <person name="Norris J.M."/>
        </authorList>
    </citation>
    <scope>NUCLEOTIDE SEQUENCE [LARGE SCALE GENOMIC DNA]</scope>
    <source>
        <strain evidence="14 15">ST71 3</strain>
    </source>
</reference>
<dbReference type="PANTHER" id="PTHR30313">
    <property type="entry name" value="DNA PRIMASE"/>
    <property type="match status" value="1"/>
</dbReference>
<evidence type="ECO:0000256" key="5">
    <source>
        <dbReference type="ARBA" id="ARBA00022695"/>
    </source>
</evidence>
<dbReference type="GO" id="GO:0000428">
    <property type="term" value="C:DNA-directed RNA polymerase complex"/>
    <property type="evidence" value="ECO:0007669"/>
    <property type="project" value="UniProtKB-KW"/>
</dbReference>
<dbReference type="Gene3D" id="3.90.580.10">
    <property type="entry name" value="Zinc finger, CHC2-type domain"/>
    <property type="match status" value="1"/>
</dbReference>
<dbReference type="GO" id="GO:0006269">
    <property type="term" value="P:DNA replication, synthesis of primer"/>
    <property type="evidence" value="ECO:0007669"/>
    <property type="project" value="UniProtKB-KW"/>
</dbReference>
<dbReference type="InterPro" id="IPR002694">
    <property type="entry name" value="Znf_CHC2"/>
</dbReference>
<keyword evidence="10" id="KW-0460">Magnesium</keyword>
<keyword evidence="8" id="KW-0863">Zinc-finger</keyword>
<keyword evidence="9" id="KW-0862">Zinc</keyword>
<dbReference type="GO" id="GO:0003899">
    <property type="term" value="F:DNA-directed RNA polymerase activity"/>
    <property type="evidence" value="ECO:0007669"/>
    <property type="project" value="InterPro"/>
</dbReference>
<comment type="caution">
    <text evidence="14">The sequence shown here is derived from an EMBL/GenBank/DDBJ whole genome shotgun (WGS) entry which is preliminary data.</text>
</comment>
<keyword evidence="6" id="KW-0235">DNA replication</keyword>
<evidence type="ECO:0000256" key="8">
    <source>
        <dbReference type="ARBA" id="ARBA00022771"/>
    </source>
</evidence>
<evidence type="ECO:0000256" key="6">
    <source>
        <dbReference type="ARBA" id="ARBA00022705"/>
    </source>
</evidence>
<evidence type="ECO:0000256" key="4">
    <source>
        <dbReference type="ARBA" id="ARBA00022679"/>
    </source>
</evidence>
<evidence type="ECO:0000256" key="2">
    <source>
        <dbReference type="ARBA" id="ARBA00022478"/>
    </source>
</evidence>
<protein>
    <submittedName>
        <fullName evidence="14">DNA primase</fullName>
    </submittedName>
</protein>
<evidence type="ECO:0000256" key="10">
    <source>
        <dbReference type="ARBA" id="ARBA00022842"/>
    </source>
</evidence>
<evidence type="ECO:0000256" key="3">
    <source>
        <dbReference type="ARBA" id="ARBA00022515"/>
    </source>
</evidence>
<dbReference type="EMBL" id="QEIV01000920">
    <property type="protein sequence ID" value="PWZ98124.1"/>
    <property type="molecule type" value="Genomic_DNA"/>
</dbReference>
<dbReference type="GO" id="GO:0005737">
    <property type="term" value="C:cytoplasm"/>
    <property type="evidence" value="ECO:0007669"/>
    <property type="project" value="TreeGrafter"/>
</dbReference>
<organism evidence="14 15">
    <name type="scientific">Staphylococcus pseudintermedius</name>
    <dbReference type="NCBI Taxonomy" id="283734"/>
    <lineage>
        <taxon>Bacteria</taxon>
        <taxon>Bacillati</taxon>
        <taxon>Bacillota</taxon>
        <taxon>Bacilli</taxon>
        <taxon>Bacillales</taxon>
        <taxon>Staphylococcaceae</taxon>
        <taxon>Staphylococcus</taxon>
        <taxon>Staphylococcus intermedius group</taxon>
    </lineage>
</organism>
<evidence type="ECO:0000256" key="7">
    <source>
        <dbReference type="ARBA" id="ARBA00022723"/>
    </source>
</evidence>
<dbReference type="InterPro" id="IPR036977">
    <property type="entry name" value="DNA_primase_Znf_CHC2"/>
</dbReference>
<keyword evidence="3" id="KW-0639">Primosome</keyword>
<dbReference type="GO" id="GO:1990077">
    <property type="term" value="C:primosome complex"/>
    <property type="evidence" value="ECO:0007669"/>
    <property type="project" value="UniProtKB-KW"/>
</dbReference>
<evidence type="ECO:0000313" key="15">
    <source>
        <dbReference type="Proteomes" id="UP000246351"/>
    </source>
</evidence>
<keyword evidence="5" id="KW-0548">Nucleotidyltransferase</keyword>
<dbReference type="InterPro" id="IPR050219">
    <property type="entry name" value="DnaG_primase"/>
</dbReference>
<feature type="non-terminal residue" evidence="14">
    <location>
        <position position="1"/>
    </location>
</feature>
<keyword evidence="7" id="KW-0479">Metal-binding</keyword>
<evidence type="ECO:0000259" key="13">
    <source>
        <dbReference type="SMART" id="SM00400"/>
    </source>
</evidence>
<dbReference type="Pfam" id="PF01807">
    <property type="entry name" value="Zn_ribbon_DnaG"/>
    <property type="match status" value="1"/>
</dbReference>
<comment type="cofactor">
    <cofactor evidence="1">
        <name>Zn(2+)</name>
        <dbReference type="ChEBI" id="CHEBI:29105"/>
    </cofactor>
</comment>